<dbReference type="EMBL" id="AP023367">
    <property type="protein sequence ID" value="BCJ92943.1"/>
    <property type="molecule type" value="Genomic_DNA"/>
</dbReference>
<reference evidence="1 2" key="1">
    <citation type="journal article" date="2016" name="Int. J. Syst. Evol. Microbiol.">
        <title>Descriptions of Anaerotaenia torta gen. nov., sp. nov. and Anaerocolumna cellulosilytica gen. nov., sp. nov. isolated from a methanogenic reactor of cattle waste.</title>
        <authorList>
            <person name="Uek A."/>
            <person name="Ohtaki Y."/>
            <person name="Kaku N."/>
            <person name="Ueki K."/>
        </authorList>
    </citation>
    <scope>NUCLEOTIDE SEQUENCE [LARGE SCALE GENOMIC DNA]</scope>
    <source>
        <strain evidence="1 2">SN021</strain>
    </source>
</reference>
<gene>
    <name evidence="1" type="ORF">acsn021_05120</name>
</gene>
<protein>
    <submittedName>
        <fullName evidence="1">Uncharacterized protein</fullName>
    </submittedName>
</protein>
<dbReference type="KEGG" id="acel:acsn021_05120"/>
<keyword evidence="2" id="KW-1185">Reference proteome</keyword>
<dbReference type="Proteomes" id="UP000515561">
    <property type="component" value="Chromosome"/>
</dbReference>
<evidence type="ECO:0000313" key="1">
    <source>
        <dbReference type="EMBL" id="BCJ92943.1"/>
    </source>
</evidence>
<name>A0A6S6QNL0_9FIRM</name>
<evidence type="ECO:0000313" key="2">
    <source>
        <dbReference type="Proteomes" id="UP000515561"/>
    </source>
</evidence>
<accession>A0A6S6QNL0</accession>
<proteinExistence type="predicted"/>
<sequence>MGQLNETYQMLNDLIDENTKCFYRQEFPKGYEQLNNIINQLFLLTEQFRTVNTEAFKNYELLLNSKLIDIMTAISKKDVILLTDLLKYELMDILKECLEQL</sequence>
<organism evidence="1 2">
    <name type="scientific">Anaerocolumna cellulosilytica</name>
    <dbReference type="NCBI Taxonomy" id="433286"/>
    <lineage>
        <taxon>Bacteria</taxon>
        <taxon>Bacillati</taxon>
        <taxon>Bacillota</taxon>
        <taxon>Clostridia</taxon>
        <taxon>Lachnospirales</taxon>
        <taxon>Lachnospiraceae</taxon>
        <taxon>Anaerocolumna</taxon>
    </lineage>
</organism>
<dbReference type="RefSeq" id="WP_184092637.1">
    <property type="nucleotide sequence ID" value="NZ_AP023367.1"/>
</dbReference>
<dbReference type="AlphaFoldDB" id="A0A6S6QNL0"/>